<dbReference type="InterPro" id="IPR010177">
    <property type="entry name" value="Paired_CXXCH_1"/>
</dbReference>
<name>D5XD22_THEPJ</name>
<dbReference type="InterPro" id="IPR013783">
    <property type="entry name" value="Ig-like_fold"/>
</dbReference>
<dbReference type="Gene3D" id="2.60.40.10">
    <property type="entry name" value="Immunoglobulins"/>
    <property type="match status" value="1"/>
</dbReference>
<dbReference type="PANTHER" id="PTHR35038:SF6">
    <property type="entry name" value="SURFACE LOCALIZED DECAHEME CYTOCHROME C LIPOPROTEIN"/>
    <property type="match status" value="1"/>
</dbReference>
<dbReference type="GO" id="GO:0016491">
    <property type="term" value="F:oxidoreductase activity"/>
    <property type="evidence" value="ECO:0007669"/>
    <property type="project" value="TreeGrafter"/>
</dbReference>
<feature type="domain" description="Doubled CXXCH motif" evidence="2">
    <location>
        <begin position="120"/>
        <end position="151"/>
    </location>
</feature>
<evidence type="ECO:0000313" key="3">
    <source>
        <dbReference type="EMBL" id="ADG83698.1"/>
    </source>
</evidence>
<protein>
    <submittedName>
        <fullName evidence="3">Doubled CXXCH domain protein</fullName>
    </submittedName>
</protein>
<dbReference type="AlphaFoldDB" id="D5XD22"/>
<dbReference type="STRING" id="635013.TherJR_2866"/>
<dbReference type="InterPro" id="IPR036280">
    <property type="entry name" value="Multihaem_cyt_sf"/>
</dbReference>
<organism evidence="3 4">
    <name type="scientific">Thermincola potens (strain JR)</name>
    <dbReference type="NCBI Taxonomy" id="635013"/>
    <lineage>
        <taxon>Bacteria</taxon>
        <taxon>Bacillati</taxon>
        <taxon>Bacillota</taxon>
        <taxon>Clostridia</taxon>
        <taxon>Eubacteriales</taxon>
        <taxon>Thermincolaceae</taxon>
        <taxon>Thermincola</taxon>
    </lineage>
</organism>
<dbReference type="Proteomes" id="UP000002377">
    <property type="component" value="Chromosome"/>
</dbReference>
<dbReference type="Pfam" id="PF09699">
    <property type="entry name" value="Paired_CXXCH_1"/>
    <property type="match status" value="1"/>
</dbReference>
<dbReference type="RefSeq" id="WP_013121688.1">
    <property type="nucleotide sequence ID" value="NC_014152.1"/>
</dbReference>
<dbReference type="eggNOG" id="COG4733">
    <property type="taxonomic scope" value="Bacteria"/>
</dbReference>
<proteinExistence type="predicted"/>
<dbReference type="HOGENOM" id="CLU_692487_0_0_9"/>
<dbReference type="OrthoDB" id="1792079at2"/>
<dbReference type="EMBL" id="CP002028">
    <property type="protein sequence ID" value="ADG83698.1"/>
    <property type="molecule type" value="Genomic_DNA"/>
</dbReference>
<dbReference type="KEGG" id="tjr:TherJR_2866"/>
<reference evidence="3 4" key="1">
    <citation type="submission" date="2010-05" db="EMBL/GenBank/DDBJ databases">
        <title>Complete sequence of Thermincola sp. JR.</title>
        <authorList>
            <consortium name="US DOE Joint Genome Institute"/>
            <person name="Lucas S."/>
            <person name="Copeland A."/>
            <person name="Lapidus A."/>
            <person name="Cheng J.-F."/>
            <person name="Bruce D."/>
            <person name="Goodwin L."/>
            <person name="Pitluck S."/>
            <person name="Chertkov O."/>
            <person name="Detter J.C."/>
            <person name="Han C."/>
            <person name="Tapia R."/>
            <person name="Land M."/>
            <person name="Hauser L."/>
            <person name="Kyrpides N."/>
            <person name="Mikhailova N."/>
            <person name="Hazen T.C."/>
            <person name="Woyke T."/>
        </authorList>
    </citation>
    <scope>NUCLEOTIDE SEQUENCE [LARGE SCALE GENOMIC DNA]</scope>
    <source>
        <strain evidence="3 4">JR</strain>
    </source>
</reference>
<sequence precursor="true">MVCLRRIVFTVAVFLVFAGTAFASVRISSLSIFYETENTSKAVVYFQGNPPFTVYRSTDGNNWGTPVAQGLTGNFFCDSGLQNLVNYYYKIQDVDGTYGIAAAYPPTDNVHSSLIGKSELCAACHVTHAAQGAYLIIQPNVVALCTTCHDGSQSKYDVRNGKVRLSTGFGDTSGGPFGLLQAGLPVETAVYEGFESLSAREVPVTPTSVHNLGTSISQAPGGVSDISSGLSCVDCHDPHGVTGNFRNLRSQIQVTEGVRVGVNFQAFARTDPDATSGYGEDIYYNTGSIFFCSACHSDYNQPSGSGSTAATDTQTPGLELSPRSMNKFIHAVNTPLIFRGEYYTSSLPLESGTGVNVVVCLTCHQAHGTFKTGESAITGSTALIRMDRQAICQECHKK</sequence>
<gene>
    <name evidence="3" type="ordered locus">TherJR_2866</name>
</gene>
<evidence type="ECO:0000259" key="2">
    <source>
        <dbReference type="Pfam" id="PF09699"/>
    </source>
</evidence>
<keyword evidence="4" id="KW-1185">Reference proteome</keyword>
<dbReference type="PANTHER" id="PTHR35038">
    <property type="entry name" value="DISSIMILATORY SULFITE REDUCTASE SIRA"/>
    <property type="match status" value="1"/>
</dbReference>
<dbReference type="Gene3D" id="1.10.1130.10">
    <property type="entry name" value="Flavocytochrome C3, Chain A"/>
    <property type="match status" value="1"/>
</dbReference>
<dbReference type="InterPro" id="IPR051829">
    <property type="entry name" value="Multiheme_Cytochr_ET"/>
</dbReference>
<accession>D5XD22</accession>
<evidence type="ECO:0000313" key="4">
    <source>
        <dbReference type="Proteomes" id="UP000002377"/>
    </source>
</evidence>
<evidence type="ECO:0000256" key="1">
    <source>
        <dbReference type="ARBA" id="ARBA00022729"/>
    </source>
</evidence>
<keyword evidence="1" id="KW-0732">Signal</keyword>
<dbReference type="SUPFAM" id="SSF48695">
    <property type="entry name" value="Multiheme cytochromes"/>
    <property type="match status" value="1"/>
</dbReference>